<dbReference type="PANTHER" id="PTHR46204:SF2">
    <property type="entry name" value="CHITIN ELICITOR RECEPTOR KINASE 1"/>
    <property type="match status" value="1"/>
</dbReference>
<evidence type="ECO:0000259" key="15">
    <source>
        <dbReference type="PROSITE" id="PS50011"/>
    </source>
</evidence>
<keyword evidence="17" id="KW-1185">Reference proteome</keyword>
<dbReference type="InterPro" id="IPR044812">
    <property type="entry name" value="CERK1/LYK3-like"/>
</dbReference>
<evidence type="ECO:0000256" key="1">
    <source>
        <dbReference type="ARBA" id="ARBA00004162"/>
    </source>
</evidence>
<dbReference type="PROSITE" id="PS00107">
    <property type="entry name" value="PROTEIN_KINASE_ATP"/>
    <property type="match status" value="1"/>
</dbReference>
<evidence type="ECO:0000256" key="9">
    <source>
        <dbReference type="ARBA" id="ARBA00022840"/>
    </source>
</evidence>
<evidence type="ECO:0000256" key="14">
    <source>
        <dbReference type="SAM" id="Phobius"/>
    </source>
</evidence>
<dbReference type="Pfam" id="PF07714">
    <property type="entry name" value="PK_Tyr_Ser-Thr"/>
    <property type="match status" value="1"/>
</dbReference>
<dbReference type="PANTHER" id="PTHR46204">
    <property type="entry name" value="CHITIN ELICITOR RECEPTOR KINASE 1-RELATED"/>
    <property type="match status" value="1"/>
</dbReference>
<evidence type="ECO:0000256" key="10">
    <source>
        <dbReference type="ARBA" id="ARBA00022989"/>
    </source>
</evidence>
<dbReference type="InterPro" id="IPR001245">
    <property type="entry name" value="Ser-Thr/Tyr_kinase_cat_dom"/>
</dbReference>
<dbReference type="OrthoDB" id="4062651at2759"/>
<dbReference type="InterPro" id="IPR056562">
    <property type="entry name" value="LysM2_CERK1_LYK3_4_5"/>
</dbReference>
<dbReference type="SMART" id="SM00220">
    <property type="entry name" value="S_TKc"/>
    <property type="match status" value="1"/>
</dbReference>
<keyword evidence="3" id="KW-0723">Serine/threonine-protein kinase</keyword>
<evidence type="ECO:0000313" key="16">
    <source>
        <dbReference type="EMBL" id="KAI5080832.1"/>
    </source>
</evidence>
<keyword evidence="4" id="KW-0808">Transferase</keyword>
<dbReference type="GO" id="GO:0005524">
    <property type="term" value="F:ATP binding"/>
    <property type="evidence" value="ECO:0007669"/>
    <property type="project" value="UniProtKB-UniRule"/>
</dbReference>
<feature type="domain" description="Protein kinase" evidence="15">
    <location>
        <begin position="362"/>
        <end position="610"/>
    </location>
</feature>
<dbReference type="InterPro" id="IPR008271">
    <property type="entry name" value="Ser/Thr_kinase_AS"/>
</dbReference>
<feature type="transmembrane region" description="Helical" evidence="14">
    <location>
        <begin position="266"/>
        <end position="289"/>
    </location>
</feature>
<dbReference type="PROSITE" id="PS00108">
    <property type="entry name" value="PROTEIN_KINASE_ST"/>
    <property type="match status" value="1"/>
</dbReference>
<keyword evidence="8" id="KW-0418">Kinase</keyword>
<dbReference type="Gene3D" id="1.10.510.10">
    <property type="entry name" value="Transferase(Phosphotransferase) domain 1"/>
    <property type="match status" value="1"/>
</dbReference>
<evidence type="ECO:0000256" key="11">
    <source>
        <dbReference type="ARBA" id="ARBA00023136"/>
    </source>
</evidence>
<keyword evidence="7 13" id="KW-0547">Nucleotide-binding</keyword>
<dbReference type="SUPFAM" id="SSF56112">
    <property type="entry name" value="Protein kinase-like (PK-like)"/>
    <property type="match status" value="1"/>
</dbReference>
<dbReference type="Pfam" id="PF01476">
    <property type="entry name" value="LysM"/>
    <property type="match status" value="1"/>
</dbReference>
<dbReference type="InterPro" id="IPR011009">
    <property type="entry name" value="Kinase-like_dom_sf"/>
</dbReference>
<keyword evidence="11 14" id="KW-0472">Membrane</keyword>
<comment type="caution">
    <text evidence="16">The sequence shown here is derived from an EMBL/GenBank/DDBJ whole genome shotgun (WGS) entry which is preliminary data.</text>
</comment>
<dbReference type="EMBL" id="JABFUD020000004">
    <property type="protein sequence ID" value="KAI5080832.1"/>
    <property type="molecule type" value="Genomic_DNA"/>
</dbReference>
<evidence type="ECO:0000256" key="5">
    <source>
        <dbReference type="ARBA" id="ARBA00022692"/>
    </source>
</evidence>
<evidence type="ECO:0000256" key="13">
    <source>
        <dbReference type="PROSITE-ProRule" id="PRU10141"/>
    </source>
</evidence>
<dbReference type="Pfam" id="PF23472">
    <property type="entry name" value="LysM2_CERK1_LYK3_4_5"/>
    <property type="match status" value="1"/>
</dbReference>
<dbReference type="Proteomes" id="UP000886520">
    <property type="component" value="Chromosome 4"/>
</dbReference>
<keyword evidence="12" id="KW-1015">Disulfide bond</keyword>
<dbReference type="FunFam" id="1.10.510.10:FF:000468">
    <property type="entry name" value="PTI1-like tyrosine-protein kinase 3"/>
    <property type="match status" value="1"/>
</dbReference>
<evidence type="ECO:0000256" key="3">
    <source>
        <dbReference type="ARBA" id="ARBA00022527"/>
    </source>
</evidence>
<evidence type="ECO:0000256" key="2">
    <source>
        <dbReference type="ARBA" id="ARBA00022475"/>
    </source>
</evidence>
<protein>
    <recommendedName>
        <fullName evidence="15">Protein kinase domain-containing protein</fullName>
    </recommendedName>
</protein>
<keyword evidence="6" id="KW-0732">Signal</keyword>
<dbReference type="CDD" id="cd14066">
    <property type="entry name" value="STKc_IRAK"/>
    <property type="match status" value="1"/>
</dbReference>
<dbReference type="PROSITE" id="PS50011">
    <property type="entry name" value="PROTEIN_KINASE_DOM"/>
    <property type="match status" value="1"/>
</dbReference>
<evidence type="ECO:0000256" key="8">
    <source>
        <dbReference type="ARBA" id="ARBA00022777"/>
    </source>
</evidence>
<evidence type="ECO:0000256" key="12">
    <source>
        <dbReference type="ARBA" id="ARBA00023157"/>
    </source>
</evidence>
<dbReference type="InterPro" id="IPR000719">
    <property type="entry name" value="Prot_kinase_dom"/>
</dbReference>
<keyword evidence="10 14" id="KW-1133">Transmembrane helix</keyword>
<evidence type="ECO:0000256" key="7">
    <source>
        <dbReference type="ARBA" id="ARBA00022741"/>
    </source>
</evidence>
<dbReference type="GO" id="GO:0019199">
    <property type="term" value="F:transmembrane receptor protein kinase activity"/>
    <property type="evidence" value="ECO:0007669"/>
    <property type="project" value="InterPro"/>
</dbReference>
<evidence type="ECO:0000256" key="6">
    <source>
        <dbReference type="ARBA" id="ARBA00022729"/>
    </source>
</evidence>
<keyword evidence="2" id="KW-1003">Cell membrane</keyword>
<dbReference type="InterPro" id="IPR017441">
    <property type="entry name" value="Protein_kinase_ATP_BS"/>
</dbReference>
<name>A0A9D4V8F7_ADICA</name>
<evidence type="ECO:0000256" key="4">
    <source>
        <dbReference type="ARBA" id="ARBA00022679"/>
    </source>
</evidence>
<dbReference type="GO" id="GO:0004674">
    <property type="term" value="F:protein serine/threonine kinase activity"/>
    <property type="evidence" value="ECO:0007669"/>
    <property type="project" value="UniProtKB-KW"/>
</dbReference>
<reference evidence="16" key="1">
    <citation type="submission" date="2021-01" db="EMBL/GenBank/DDBJ databases">
        <title>Adiantum capillus-veneris genome.</title>
        <authorList>
            <person name="Fang Y."/>
            <person name="Liao Q."/>
        </authorList>
    </citation>
    <scope>NUCLEOTIDE SEQUENCE</scope>
    <source>
        <strain evidence="16">H3</strain>
        <tissue evidence="16">Leaf</tissue>
    </source>
</reference>
<dbReference type="Gene3D" id="3.30.200.20">
    <property type="entry name" value="Phosphorylase Kinase, domain 1"/>
    <property type="match status" value="1"/>
</dbReference>
<feature type="binding site" evidence="13">
    <location>
        <position position="389"/>
    </location>
    <ligand>
        <name>ATP</name>
        <dbReference type="ChEBI" id="CHEBI:30616"/>
    </ligand>
</feature>
<sequence length="712" mass="77983">MGKGRCFVIWQNRLGKSQEKDFVQSLQKSTTVRLAAGYGCDVAPSLKEFLKQDGVYQEIGQDAEAWKVGPSLLLPDYDGTLSNVANKFQANENDILWYSRLNSTASLKSGQPLRIPFGCGCGNNYLGHNFSYTVVVNDTASTIATQRYQFLTTVEKMTQVNAVDLNVIFPSNILHIPVNCSCGDPSVNSSFGLFLTYISMENDNAGALSQKFNVSAELLQSFNKGVNLDLLQNSISILFVPVEDGNGTFPPFNSTGLGNKKSNSGVIIGASVSSAVLFLAVIAVLFYICKYRQRKKRVSTELVKYQTPAAPPASAEAGRLFSEGSAYTNTTLGTTSSGLSYFSPDKSVEFSYRELSECTNNFSIANKIGQGGYGSVYYGQVHGQKLAIKMMNMQATKEFLAELKVLTRVHHTNLVRLVGFCTHESLFLVYEYVENGTLSQHLKGSTPLAWEARIQVALDAARGLEYIHEHTTPTYIHRDIKSSNILLDNNNRAKVADFGLTKLTESGTGSSTIPSRLVGTFGYMAPEYARFGDISAKSDVYSFGVVLFEIISAKDAIVHNLDGTSVSQASRTGSHGLVTLFEEVLSDTVDGKEKLRSLIDPALGDDYPLESVWKMATLAGACTREEPLLRPNMRVVVVALMTLSSSTQDWEADHGMQGVLSGRKVHIEPRRLVILPVPPPLLLATRHPEVMTMEYTDDFSKMSPAEPKEYSA</sequence>
<proteinExistence type="predicted"/>
<organism evidence="16 17">
    <name type="scientific">Adiantum capillus-veneris</name>
    <name type="common">Maidenhair fern</name>
    <dbReference type="NCBI Taxonomy" id="13818"/>
    <lineage>
        <taxon>Eukaryota</taxon>
        <taxon>Viridiplantae</taxon>
        <taxon>Streptophyta</taxon>
        <taxon>Embryophyta</taxon>
        <taxon>Tracheophyta</taxon>
        <taxon>Polypodiopsida</taxon>
        <taxon>Polypodiidae</taxon>
        <taxon>Polypodiales</taxon>
        <taxon>Pteridineae</taxon>
        <taxon>Pteridaceae</taxon>
        <taxon>Vittarioideae</taxon>
        <taxon>Adiantum</taxon>
    </lineage>
</organism>
<comment type="subcellular location">
    <subcellularLocation>
        <location evidence="1">Cell membrane</location>
        <topology evidence="1">Single-pass membrane protein</topology>
    </subcellularLocation>
</comment>
<dbReference type="InterPro" id="IPR018392">
    <property type="entry name" value="LysM"/>
</dbReference>
<accession>A0A9D4V8F7</accession>
<evidence type="ECO:0000313" key="17">
    <source>
        <dbReference type="Proteomes" id="UP000886520"/>
    </source>
</evidence>
<dbReference type="GO" id="GO:0005886">
    <property type="term" value="C:plasma membrane"/>
    <property type="evidence" value="ECO:0007669"/>
    <property type="project" value="UniProtKB-SubCell"/>
</dbReference>
<gene>
    <name evidence="16" type="ORF">GOP47_0004015</name>
</gene>
<dbReference type="AlphaFoldDB" id="A0A9D4V8F7"/>
<keyword evidence="9 13" id="KW-0067">ATP-binding</keyword>
<keyword evidence="5 14" id="KW-0812">Transmembrane</keyword>
<dbReference type="GO" id="GO:0045087">
    <property type="term" value="P:innate immune response"/>
    <property type="evidence" value="ECO:0007669"/>
    <property type="project" value="InterPro"/>
</dbReference>